<evidence type="ECO:0000256" key="4">
    <source>
        <dbReference type="PROSITE-ProRule" id="PRU00354"/>
    </source>
</evidence>
<gene>
    <name evidence="6" type="ORF">GO485_26205</name>
    <name evidence="7" type="ORF">IP92_05401</name>
</gene>
<dbReference type="InterPro" id="IPR029063">
    <property type="entry name" value="SAM-dependent_MTases_sf"/>
</dbReference>
<dbReference type="EMBL" id="VLKW01000014">
    <property type="protein sequence ID" value="TWI42425.1"/>
    <property type="molecule type" value="Genomic_DNA"/>
</dbReference>
<organism evidence="7 8">
    <name type="scientific">Pseudoduganella flava</name>
    <dbReference type="NCBI Taxonomy" id="871742"/>
    <lineage>
        <taxon>Bacteria</taxon>
        <taxon>Pseudomonadati</taxon>
        <taxon>Pseudomonadota</taxon>
        <taxon>Betaproteobacteria</taxon>
        <taxon>Burkholderiales</taxon>
        <taxon>Oxalobacteraceae</taxon>
        <taxon>Telluria group</taxon>
        <taxon>Pseudoduganella</taxon>
    </lineage>
</organism>
<dbReference type="AlphaFoldDB" id="A0A562PD66"/>
<reference evidence="6 9" key="3">
    <citation type="submission" date="2019-12" db="EMBL/GenBank/DDBJ databases">
        <title>Draft Genome Sequences of Six Type Strains of the Genus Massilia.</title>
        <authorList>
            <person name="Miess H."/>
            <person name="Frediansyah A."/>
            <person name="Goeker M."/>
            <person name="Gross H."/>
        </authorList>
    </citation>
    <scope>NUCLEOTIDE SEQUENCE [LARGE SCALE GENOMIC DNA]</scope>
    <source>
        <strain evidence="6 9">DSM 26639</strain>
    </source>
</reference>
<sequence>MSSTIDNRSAPALGRPILSRRDGRLTLEFVPGEVQSQMDLADPDRLVLAYARAMMCFTLFKPRPAHIVMVGLGGGSLAKFCHRYLPHARITVLELSADVIALREHFAVPPDSERFRVIHADAARHMPQLADSADVLLVDGFDSSGLPPALGSARFYADCRRALKADGLLVANIFSYDPHYRPMLRRLRQTFGDNVCQFRGIAGNNHILFALRPAPGPATPALRLLQRVACAGALWPGLAPLNRLLARWVVARLRRNSPA</sequence>
<keyword evidence="3 4" id="KW-0620">Polyamine biosynthesis</keyword>
<dbReference type="CDD" id="cd02440">
    <property type="entry name" value="AdoMet_MTases"/>
    <property type="match status" value="1"/>
</dbReference>
<evidence type="ECO:0000259" key="5">
    <source>
        <dbReference type="PROSITE" id="PS51006"/>
    </source>
</evidence>
<comment type="similarity">
    <text evidence="1">Belongs to the spermidine/spermine synthase family.</text>
</comment>
<dbReference type="GO" id="GO:0008168">
    <property type="term" value="F:methyltransferase activity"/>
    <property type="evidence" value="ECO:0007669"/>
    <property type="project" value="UniProtKB-KW"/>
</dbReference>
<dbReference type="Pfam" id="PF01564">
    <property type="entry name" value="Spermine_synth"/>
    <property type="match status" value="1"/>
</dbReference>
<evidence type="ECO:0000313" key="6">
    <source>
        <dbReference type="EMBL" id="QGZ42190.1"/>
    </source>
</evidence>
<dbReference type="SUPFAM" id="SSF53335">
    <property type="entry name" value="S-adenosyl-L-methionine-dependent methyltransferases"/>
    <property type="match status" value="1"/>
</dbReference>
<keyword evidence="6" id="KW-0489">Methyltransferase</keyword>
<reference evidence="7" key="2">
    <citation type="submission" date="2019-07" db="EMBL/GenBank/DDBJ databases">
        <authorList>
            <person name="Whitman W."/>
            <person name="Huntemann M."/>
            <person name="Clum A."/>
            <person name="Pillay M."/>
            <person name="Palaniappan K."/>
            <person name="Varghese N."/>
            <person name="Mikhailova N."/>
            <person name="Stamatis D."/>
            <person name="Reddy T."/>
            <person name="Daum C."/>
            <person name="Shapiro N."/>
            <person name="Ivanova N."/>
            <person name="Kyrpides N."/>
            <person name="Woyke T."/>
        </authorList>
    </citation>
    <scope>NUCLEOTIDE SEQUENCE</scope>
    <source>
        <strain evidence="7">CGMCC 1.10685</strain>
    </source>
</reference>
<dbReference type="InterPro" id="IPR030374">
    <property type="entry name" value="PABS"/>
</dbReference>
<reference evidence="7 8" key="1">
    <citation type="journal article" date="2015" name="Stand. Genomic Sci.">
        <title>Genomic Encyclopedia of Bacterial and Archaeal Type Strains, Phase III: the genomes of soil and plant-associated and newly described type strains.</title>
        <authorList>
            <person name="Whitman W.B."/>
            <person name="Woyke T."/>
            <person name="Klenk H.P."/>
            <person name="Zhou Y."/>
            <person name="Lilburn T.G."/>
            <person name="Beck B.J."/>
            <person name="De Vos P."/>
            <person name="Vandamme P."/>
            <person name="Eisen J.A."/>
            <person name="Garrity G."/>
            <person name="Hugenholtz P."/>
            <person name="Kyrpides N.C."/>
        </authorList>
    </citation>
    <scope>NUCLEOTIDE SEQUENCE [LARGE SCALE GENOMIC DNA]</scope>
    <source>
        <strain evidence="7 8">CGMCC 1.10685</strain>
    </source>
</reference>
<dbReference type="GO" id="GO:0032259">
    <property type="term" value="P:methylation"/>
    <property type="evidence" value="ECO:0007669"/>
    <property type="project" value="UniProtKB-KW"/>
</dbReference>
<dbReference type="Gene3D" id="3.40.50.150">
    <property type="entry name" value="Vaccinia Virus protein VP39"/>
    <property type="match status" value="1"/>
</dbReference>
<protein>
    <submittedName>
        <fullName evidence="6">Methyltransferase domain-containing protein</fullName>
    </submittedName>
    <submittedName>
        <fullName evidence="7">Spermidine synthase</fullName>
    </submittedName>
</protein>
<keyword evidence="2 4" id="KW-0808">Transferase</keyword>
<dbReference type="RefSeq" id="WP_145881201.1">
    <property type="nucleotide sequence ID" value="NZ_CP046904.1"/>
</dbReference>
<dbReference type="Proteomes" id="UP000437862">
    <property type="component" value="Chromosome"/>
</dbReference>
<dbReference type="Proteomes" id="UP000315112">
    <property type="component" value="Unassembled WGS sequence"/>
</dbReference>
<evidence type="ECO:0000256" key="2">
    <source>
        <dbReference type="ARBA" id="ARBA00022679"/>
    </source>
</evidence>
<evidence type="ECO:0000256" key="3">
    <source>
        <dbReference type="ARBA" id="ARBA00023115"/>
    </source>
</evidence>
<evidence type="ECO:0000313" key="7">
    <source>
        <dbReference type="EMBL" id="TWI42425.1"/>
    </source>
</evidence>
<name>A0A562PD66_9BURK</name>
<dbReference type="PROSITE" id="PS51006">
    <property type="entry name" value="PABS_2"/>
    <property type="match status" value="1"/>
</dbReference>
<feature type="active site" description="Proton acceptor" evidence="4">
    <location>
        <position position="139"/>
    </location>
</feature>
<evidence type="ECO:0000313" key="9">
    <source>
        <dbReference type="Proteomes" id="UP000437862"/>
    </source>
</evidence>
<proteinExistence type="inferred from homology"/>
<dbReference type="EMBL" id="CP046904">
    <property type="protein sequence ID" value="QGZ42190.1"/>
    <property type="molecule type" value="Genomic_DNA"/>
</dbReference>
<evidence type="ECO:0000313" key="8">
    <source>
        <dbReference type="Proteomes" id="UP000315112"/>
    </source>
</evidence>
<dbReference type="PANTHER" id="PTHR43317">
    <property type="entry name" value="THERMOSPERMINE SYNTHASE ACAULIS5"/>
    <property type="match status" value="1"/>
</dbReference>
<keyword evidence="9" id="KW-1185">Reference proteome</keyword>
<dbReference type="GO" id="GO:0006596">
    <property type="term" value="P:polyamine biosynthetic process"/>
    <property type="evidence" value="ECO:0007669"/>
    <property type="project" value="UniProtKB-UniRule"/>
</dbReference>
<accession>A0A562PD66</accession>
<dbReference type="OrthoDB" id="117774at2"/>
<dbReference type="PANTHER" id="PTHR43317:SF1">
    <property type="entry name" value="THERMOSPERMINE SYNTHASE ACAULIS5"/>
    <property type="match status" value="1"/>
</dbReference>
<evidence type="ECO:0000256" key="1">
    <source>
        <dbReference type="ARBA" id="ARBA00007867"/>
    </source>
</evidence>
<feature type="domain" description="PABS" evidence="5">
    <location>
        <begin position="1"/>
        <end position="216"/>
    </location>
</feature>